<dbReference type="InterPro" id="IPR057393">
    <property type="entry name" value="PIC_HAP1_IgA0_b-sol2"/>
</dbReference>
<dbReference type="InterPro" id="IPR057069">
    <property type="entry name" value="IgA0_D2"/>
</dbReference>
<proteinExistence type="predicted"/>
<feature type="compositionally biased region" description="Low complexity" evidence="21">
    <location>
        <begin position="1388"/>
        <end position="1400"/>
    </location>
</feature>
<evidence type="ECO:0000256" key="20">
    <source>
        <dbReference type="ARBA" id="ARBA00040384"/>
    </source>
</evidence>
<feature type="compositionally biased region" description="Low complexity" evidence="21">
    <location>
        <begin position="1319"/>
        <end position="1337"/>
    </location>
</feature>
<keyword evidence="14" id="KW-0472">Membrane</keyword>
<dbReference type="InterPro" id="IPR005546">
    <property type="entry name" value="Autotransporte_beta"/>
</dbReference>
<evidence type="ECO:0000256" key="8">
    <source>
        <dbReference type="ARBA" id="ARBA00022692"/>
    </source>
</evidence>
<feature type="compositionally biased region" description="Basic and acidic residues" evidence="21">
    <location>
        <begin position="1401"/>
        <end position="1440"/>
    </location>
</feature>
<feature type="compositionally biased region" description="Low complexity" evidence="21">
    <location>
        <begin position="1144"/>
        <end position="1156"/>
    </location>
</feature>
<organism evidence="25 26">
    <name type="scientific">Haemophilus influenzae (strain NTHi 3655)</name>
    <dbReference type="NCBI Taxonomy" id="375177"/>
    <lineage>
        <taxon>Bacteria</taxon>
        <taxon>Pseudomonadati</taxon>
        <taxon>Pseudomonadota</taxon>
        <taxon>Gammaproteobacteria</taxon>
        <taxon>Pasteurellales</taxon>
        <taxon>Pasteurellaceae</taxon>
        <taxon>Haemophilus</taxon>
    </lineage>
</organism>
<dbReference type="InterPro" id="IPR012332">
    <property type="entry name" value="Autotransporter_pectin_lyase_C"/>
</dbReference>
<dbReference type="EC" id="3.4.21.72" evidence="19"/>
<evidence type="ECO:0000313" key="26">
    <source>
        <dbReference type="Proteomes" id="UP000837958"/>
    </source>
</evidence>
<dbReference type="SMART" id="SM00869">
    <property type="entry name" value="Autotransporter"/>
    <property type="match status" value="1"/>
</dbReference>
<feature type="compositionally biased region" description="Basic residues" evidence="21">
    <location>
        <begin position="1501"/>
        <end position="1510"/>
    </location>
</feature>
<keyword evidence="5" id="KW-1134">Transmembrane beta strand</keyword>
<dbReference type="PROSITE" id="PS51208">
    <property type="entry name" value="AUTOTRANSPORTER"/>
    <property type="match status" value="1"/>
</dbReference>
<evidence type="ECO:0000256" key="2">
    <source>
        <dbReference type="ARBA" id="ARBA00004418"/>
    </source>
</evidence>
<dbReference type="GO" id="GO:0004252">
    <property type="term" value="F:serine-type endopeptidase activity"/>
    <property type="evidence" value="ECO:0007669"/>
    <property type="project" value="InterPro"/>
</dbReference>
<evidence type="ECO:0000313" key="25">
    <source>
        <dbReference type="EMBL" id="CAH0450830.1"/>
    </source>
</evidence>
<feature type="compositionally biased region" description="Basic and acidic residues" evidence="21">
    <location>
        <begin position="1216"/>
        <end position="1252"/>
    </location>
</feature>
<dbReference type="InterPro" id="IPR030396">
    <property type="entry name" value="Peptidase_S6_dom"/>
</dbReference>
<evidence type="ECO:0000259" key="24">
    <source>
        <dbReference type="PROSITE" id="PS51691"/>
    </source>
</evidence>
<evidence type="ECO:0000256" key="22">
    <source>
        <dbReference type="SAM" id="SignalP"/>
    </source>
</evidence>
<feature type="region of interest" description="Disordered" evidence="21">
    <location>
        <begin position="974"/>
        <end position="1068"/>
    </location>
</feature>
<dbReference type="GO" id="GO:0009279">
    <property type="term" value="C:cell outer membrane"/>
    <property type="evidence" value="ECO:0007669"/>
    <property type="project" value="UniProtKB-SubCell"/>
</dbReference>
<evidence type="ECO:0000256" key="5">
    <source>
        <dbReference type="ARBA" id="ARBA00022452"/>
    </source>
</evidence>
<comment type="catalytic activity">
    <reaction evidence="17">
        <text>Cleavage of immunoglobulin A molecules at certain Pro-|-Xaa bonds in the hinge region. No small molecule substrates are known.</text>
        <dbReference type="EC" id="3.4.21.72"/>
    </reaction>
</comment>
<evidence type="ECO:0000256" key="4">
    <source>
        <dbReference type="ARBA" id="ARBA00004613"/>
    </source>
</evidence>
<dbReference type="Pfam" id="PF03797">
    <property type="entry name" value="Autotransporter"/>
    <property type="match status" value="1"/>
</dbReference>
<keyword evidence="9 22" id="KW-0732">Signal</keyword>
<dbReference type="GO" id="GO:0006508">
    <property type="term" value="P:proteolysis"/>
    <property type="evidence" value="ECO:0007669"/>
    <property type="project" value="UniProtKB-KW"/>
</dbReference>
<dbReference type="CDD" id="cd01343">
    <property type="entry name" value="PL1_Passenger_AT"/>
    <property type="match status" value="1"/>
</dbReference>
<keyword evidence="13" id="KW-0843">Virulence</keyword>
<keyword evidence="11" id="KW-0378">Hydrolase</keyword>
<evidence type="ECO:0000256" key="15">
    <source>
        <dbReference type="ARBA" id="ARBA00023145"/>
    </source>
</evidence>
<accession>A0AAJ8WT77</accession>
<evidence type="ECO:0000256" key="19">
    <source>
        <dbReference type="ARBA" id="ARBA00038992"/>
    </source>
</evidence>
<evidence type="ECO:0000256" key="14">
    <source>
        <dbReference type="ARBA" id="ARBA00023136"/>
    </source>
</evidence>
<feature type="domain" description="Autotransporter" evidence="23">
    <location>
        <begin position="1656"/>
        <end position="1908"/>
    </location>
</feature>
<dbReference type="Proteomes" id="UP000837958">
    <property type="component" value="Chromosome"/>
</dbReference>
<dbReference type="PANTHER" id="PTHR12338">
    <property type="entry name" value="AUTOTRANSPORTER"/>
    <property type="match status" value="1"/>
</dbReference>
<dbReference type="InterPro" id="IPR036709">
    <property type="entry name" value="Autotransporte_beta_dom_sf"/>
</dbReference>
<evidence type="ECO:0000256" key="7">
    <source>
        <dbReference type="ARBA" id="ARBA00022670"/>
    </source>
</evidence>
<feature type="compositionally biased region" description="Basic and acidic residues" evidence="21">
    <location>
        <begin position="1338"/>
        <end position="1374"/>
    </location>
</feature>
<dbReference type="Gene3D" id="3.30.160.280">
    <property type="match status" value="1"/>
</dbReference>
<dbReference type="PROSITE" id="PS51691">
    <property type="entry name" value="PEPTIDASE_S6"/>
    <property type="match status" value="1"/>
</dbReference>
<dbReference type="PRINTS" id="PR00921">
    <property type="entry name" value="IGASERPTASE"/>
</dbReference>
<dbReference type="Gene3D" id="2.40.128.130">
    <property type="entry name" value="Autotransporter beta-domain"/>
    <property type="match status" value="1"/>
</dbReference>
<dbReference type="PANTHER" id="PTHR12338:SF9">
    <property type="entry name" value="IMMUNOGLOBULIN A1 PROTEASE AUTOTRANSPORTER"/>
    <property type="match status" value="1"/>
</dbReference>
<dbReference type="InterPro" id="IPR050909">
    <property type="entry name" value="Bact_Autotransporter_VF"/>
</dbReference>
<feature type="chain" id="PRO_5042584851" description="Immunoglobulin A1 protease autotransporter" evidence="22">
    <location>
        <begin position="26"/>
        <end position="1908"/>
    </location>
</feature>
<dbReference type="SUPFAM" id="SSF103515">
    <property type="entry name" value="Autotransporter"/>
    <property type="match status" value="1"/>
</dbReference>
<evidence type="ECO:0000256" key="9">
    <source>
        <dbReference type="ARBA" id="ARBA00022729"/>
    </source>
</evidence>
<evidence type="ECO:0000259" key="23">
    <source>
        <dbReference type="PROSITE" id="PS51208"/>
    </source>
</evidence>
<dbReference type="Gene3D" id="2.40.10.120">
    <property type="match status" value="1"/>
</dbReference>
<feature type="compositionally biased region" description="Low complexity" evidence="21">
    <location>
        <begin position="1266"/>
        <end position="1278"/>
    </location>
</feature>
<dbReference type="Pfam" id="PF24078">
    <property type="entry name" value="Beta-sol_PIC_HAP1_IgA0_2nd"/>
    <property type="match status" value="1"/>
</dbReference>
<evidence type="ECO:0000256" key="18">
    <source>
        <dbReference type="ARBA" id="ARBA00037031"/>
    </source>
</evidence>
<feature type="compositionally biased region" description="Basic and acidic residues" evidence="21">
    <location>
        <begin position="1025"/>
        <end position="1068"/>
    </location>
</feature>
<dbReference type="GO" id="GO:0005576">
    <property type="term" value="C:extracellular region"/>
    <property type="evidence" value="ECO:0007669"/>
    <property type="project" value="UniProtKB-SubCell"/>
</dbReference>
<feature type="compositionally biased region" description="Basic and acidic residues" evidence="21">
    <location>
        <begin position="1279"/>
        <end position="1318"/>
    </location>
</feature>
<feature type="domain" description="Peptidase S6" evidence="24">
    <location>
        <begin position="26"/>
        <end position="320"/>
    </location>
</feature>
<sequence>MLNKKFKLSLITLSVIYALTPYTEAALVRDDVDYQIFRDFAENKGKFFVGATDLSVKNKQGQNIGNALSNVPMIDFSVADVNKRIATVVDPQYAVSVKHAKAEVHTFYYGQYNGHNDVADKENEYRVVEQNNYEPHKAWGASNLGRLEDYNMARFNKFVTEVAPIAPTDAGGGLDTYKDKNRFSSFVRVGAGRQLVYEKGAYHQEGKEKGYDLRDLSQAYRYAIAGTPYKDINIDQTMNTEGLIGFGNHNKQYSAEELKQALSQDALTNYGVLGDSGSPLFAFDKQKNQWVFLGTYDYWAGYGKKSWQEWNIYKKEFADKIKQRDNAGTIKGNREHHWNITSGTNSKIGSTAVRLANNERDANNGQNVTFENNGTLVLDQNINQGAGGLFFKGDYTVKGANNDITWLGAGIDVADGKKVVWQVKNPKGDKLAKIGKGTLEVNGTGVNQGELKVGDGTVILNQKADSNQKVQAFSQVGIVSGRGTLVLNSPDQINPNNLYFGFRGGRLDANGNDLTFEHIRNVDEGARIVNHNTDRASTITLTGKSLITDPKTISIHYIQNNDDDDAGYYYYRPRKPIPQGKDLYYKNYRYYALKSGGSVNAPMPENGVTENNDWVFMGYTQEEAKKNAMNHKNNQRISGFSGFFGEENGKGHNGALNLNFNGKSAQNRFLLTGGTNLNGKISVTQGNVLLSGRPTPHARDFVNKSSARKDAHFSKNNEVVFEDDWINRTFKATEIAVNQSASFSSGRNVSNITANITATDNAKVNLGYKNGDEVCVRSDYTGYVTCTKDNLSDKALNSFDATQINGNVNLSQNAALTLGKAALWGQIQGQGNSRVSLNQHSKWHLTGDSQVQNLSLEDSHIHLNNASDAQSANKYHTLKINHLSGNGHFHYLTHLAKNLGDKVVVKESASGHYQLHVQDKTGEPNQEGLNLFDASSVRDRSRLSVSLANNHVDLGALRYTIKTENGITRLYNPYAENRRRVKPAPSPATNTASQAQKATQTDGAQIAEPQNIVVAPPSPQANQAEEAKRQQAQAEARRQQAEAERERVARQKAEEAKRQQETLARQQEEAKRQAAELLAKQKAAAEAQALAARQQAEAERKARELAERKKAEAERKAAELAKQKAEEASHQAKAQPKRRRRRAAPQNNVAIAQAQAEARRQQAEAERERVARQKAEEAKRQQETLARQQEEAKRQAAELLAKQKAAAEAQALAARRQAEAERKARELAERKKAEAERKAAELAKQKAEEASHQAKAQPKRRRRRAAPQNNVAIAQAQAEARRQQAEAERERVARQKAEEAKRQQETLARQQEEAKRQAAELLAKQKAAAEAQALAARRQAEAERKARELAERKKAEAERKAAELAKQKAEEASHQAKAQPKRRRRRAAPQNNVAIAQAQAEARRQQAEAERERVARQKAEEAKRQQETLARQQEEAKRQAAELLAKQKAAAEAQALAARRQAEAERKARELAEREKAEAERKAAELAKQKAEEASHQAKAQPKRRRRRAILPRPPAPVFSFDDYDAKDNSESSIGNLARVTPRMRRESIDDFEEIPLDVLEAAETSTNITDNIGKDIQEILDDESEDTDIEQLIDSLGQTVRLQPRTSRPIENMSQAGAISKNTNTALSDAMVSSQFILLDTGSSLVQQITQTELSANKENNVWVSNTTYDRHYSSTQYRQFSAKRSQIQIGIDHYLSKNTQVGTVLSYVRNSNVFDQASGKNTFVQANTYGKYYFDYGWYISGDIGVGQLRSQLQTQQKAKFNRIATQAGIMIGNRIDINRFEILPSIGVRYSYLSSIDYKLGSDSLKVDSISIKTALAKLDLAYQFNIGEFALKPILSMAYVINSGEGIVNIGGQNYRYKSDNQQQYSAGMALNYRNLTFNINGGAIKGRQLSNQKFLQIKMQVSF</sequence>
<comment type="subcellular location">
    <subcellularLocation>
        <location evidence="3">Cell outer membrane</location>
        <topology evidence="3">Multi-pass membrane protein</topology>
    </subcellularLocation>
    <subcellularLocation>
        <location evidence="1">Cell surface</location>
    </subcellularLocation>
    <subcellularLocation>
        <location evidence="2">Periplasm</location>
    </subcellularLocation>
    <subcellularLocation>
        <location evidence="4">Secreted</location>
    </subcellularLocation>
</comment>
<evidence type="ECO:0000256" key="11">
    <source>
        <dbReference type="ARBA" id="ARBA00022801"/>
    </source>
</evidence>
<dbReference type="Pfam" id="PF02395">
    <property type="entry name" value="Peptidase_S6"/>
    <property type="match status" value="1"/>
</dbReference>
<evidence type="ECO:0000256" key="3">
    <source>
        <dbReference type="ARBA" id="ARBA00004571"/>
    </source>
</evidence>
<protein>
    <recommendedName>
        <fullName evidence="20">Immunoglobulin A1 protease autotransporter</fullName>
        <ecNumber evidence="19">3.4.21.72</ecNumber>
    </recommendedName>
</protein>
<evidence type="ECO:0000256" key="17">
    <source>
        <dbReference type="ARBA" id="ARBA00035943"/>
    </source>
</evidence>
<evidence type="ECO:0000256" key="6">
    <source>
        <dbReference type="ARBA" id="ARBA00022525"/>
    </source>
</evidence>
<feature type="region of interest" description="Disordered" evidence="21">
    <location>
        <begin position="1093"/>
        <end position="1524"/>
    </location>
</feature>
<keyword evidence="10" id="KW-0574">Periplasm</keyword>
<feature type="compositionally biased region" description="Low complexity" evidence="21">
    <location>
        <begin position="1441"/>
        <end position="1459"/>
    </location>
</feature>
<comment type="function">
    <text evidence="18">Virulence factor; cleaves host immunoglobulin A producing intact Fc and Fab fragments.</text>
</comment>
<evidence type="ECO:0000256" key="16">
    <source>
        <dbReference type="ARBA" id="ARBA00023237"/>
    </source>
</evidence>
<evidence type="ECO:0000256" key="12">
    <source>
        <dbReference type="ARBA" id="ARBA00022825"/>
    </source>
</evidence>
<dbReference type="Gene3D" id="2.160.20.20">
    <property type="match status" value="1"/>
</dbReference>
<keyword evidence="15" id="KW-0865">Zymogen</keyword>
<name>A0AAJ8WT77_HAEI3</name>
<feature type="compositionally biased region" description="Basic and acidic residues" evidence="21">
    <location>
        <begin position="1460"/>
        <end position="1496"/>
    </location>
</feature>
<dbReference type="Pfam" id="PF03212">
    <property type="entry name" value="Pertactin"/>
    <property type="match status" value="1"/>
</dbReference>
<evidence type="ECO:0000256" key="10">
    <source>
        <dbReference type="ARBA" id="ARBA00022764"/>
    </source>
</evidence>
<feature type="compositionally biased region" description="Basic and acidic residues" evidence="21">
    <location>
        <begin position="1157"/>
        <end position="1196"/>
    </location>
</feature>
<evidence type="ECO:0000256" key="1">
    <source>
        <dbReference type="ARBA" id="ARBA00004241"/>
    </source>
</evidence>
<keyword evidence="6" id="KW-0964">Secreted</keyword>
<keyword evidence="8" id="KW-0812">Transmembrane</keyword>
<dbReference type="InterPro" id="IPR004899">
    <property type="entry name" value="Pertactin_central"/>
</dbReference>
<feature type="compositionally biased region" description="Low complexity" evidence="21">
    <location>
        <begin position="1197"/>
        <end position="1215"/>
    </location>
</feature>
<keyword evidence="16" id="KW-0998">Cell outer membrane</keyword>
<dbReference type="InterPro" id="IPR000710">
    <property type="entry name" value="Peptidase_S6"/>
</dbReference>
<keyword evidence="7" id="KW-0645">Protease</keyword>
<feature type="signal peptide" evidence="22">
    <location>
        <begin position="1"/>
        <end position="25"/>
    </location>
</feature>
<feature type="compositionally biased region" description="Polar residues" evidence="21">
    <location>
        <begin position="987"/>
        <end position="1003"/>
    </location>
</feature>
<keyword evidence="12" id="KW-0720">Serine protease</keyword>
<dbReference type="GO" id="GO:0042597">
    <property type="term" value="C:periplasmic space"/>
    <property type="evidence" value="ECO:0007669"/>
    <property type="project" value="UniProtKB-SubCell"/>
</dbReference>
<dbReference type="GO" id="GO:0009986">
    <property type="term" value="C:cell surface"/>
    <property type="evidence" value="ECO:0007669"/>
    <property type="project" value="UniProtKB-SubCell"/>
</dbReference>
<dbReference type="SUPFAM" id="SSF51126">
    <property type="entry name" value="Pectin lyase-like"/>
    <property type="match status" value="1"/>
</dbReference>
<gene>
    <name evidence="25" type="ORF">KRLU3655_LOCUS906</name>
</gene>
<dbReference type="InterPro" id="IPR011050">
    <property type="entry name" value="Pectin_lyase_fold/virulence"/>
</dbReference>
<dbReference type="Pfam" id="PF24077">
    <property type="entry name" value="IgA0_D2"/>
    <property type="match status" value="1"/>
</dbReference>
<evidence type="ECO:0000256" key="13">
    <source>
        <dbReference type="ARBA" id="ARBA00023026"/>
    </source>
</evidence>
<evidence type="ECO:0000256" key="21">
    <source>
        <dbReference type="SAM" id="MobiDB-lite"/>
    </source>
</evidence>
<dbReference type="EMBL" id="OV040719">
    <property type="protein sequence ID" value="CAH0450830.1"/>
    <property type="molecule type" value="Genomic_DNA"/>
</dbReference>
<feature type="compositionally biased region" description="Basic and acidic residues" evidence="21">
    <location>
        <begin position="1096"/>
        <end position="1130"/>
    </location>
</feature>
<reference evidence="26" key="1">
    <citation type="submission" date="2021-11" db="EMBL/GenBank/DDBJ databases">
        <authorList>
            <person name="Riesbeck K."/>
        </authorList>
    </citation>
    <scope>NUCLEOTIDE SEQUENCE [LARGE SCALE GENOMIC DNA]</scope>
</reference>